<dbReference type="EMBL" id="KZ857383">
    <property type="protein sequence ID" value="RDX54877.1"/>
    <property type="molecule type" value="Genomic_DNA"/>
</dbReference>
<dbReference type="GO" id="GO:0035556">
    <property type="term" value="P:intracellular signal transduction"/>
    <property type="evidence" value="ECO:0007669"/>
    <property type="project" value="TreeGrafter"/>
</dbReference>
<dbReference type="GO" id="GO:0005737">
    <property type="term" value="C:cytoplasm"/>
    <property type="evidence" value="ECO:0007669"/>
    <property type="project" value="TreeGrafter"/>
</dbReference>
<feature type="domain" description="Protein kinase" evidence="3">
    <location>
        <begin position="60"/>
        <end position="351"/>
    </location>
</feature>
<dbReference type="AlphaFoldDB" id="A0A371DQP8"/>
<dbReference type="InterPro" id="IPR011009">
    <property type="entry name" value="Kinase-like_dom_sf"/>
</dbReference>
<dbReference type="Proteomes" id="UP000256964">
    <property type="component" value="Unassembled WGS sequence"/>
</dbReference>
<dbReference type="GO" id="GO:0004674">
    <property type="term" value="F:protein serine/threonine kinase activity"/>
    <property type="evidence" value="ECO:0007669"/>
    <property type="project" value="TreeGrafter"/>
</dbReference>
<dbReference type="STRING" id="139420.A0A371DQP8"/>
<dbReference type="SUPFAM" id="SSF56112">
    <property type="entry name" value="Protein kinase-like (PK-like)"/>
    <property type="match status" value="1"/>
</dbReference>
<keyword evidence="1" id="KW-0547">Nucleotide-binding</keyword>
<dbReference type="GO" id="GO:0005524">
    <property type="term" value="F:ATP binding"/>
    <property type="evidence" value="ECO:0007669"/>
    <property type="project" value="UniProtKB-KW"/>
</dbReference>
<sequence>MEARADYSSDPMFFKNMNGGLSNAEFFWRDHYRFLEEEGYRLRPRYSPDWKPSWLNTNRDRFECEDGEPPWTVTTLPATRISDGQIVALKHIWKKNTPTEVKTTRFFCNKRNASDPENHSVFCYDVLQSPIYKVAFLVMPFLMRVHDVRFATVGEVMECLRQIFEGLRFIHRHNVAHRDIHVFNIMMDPMPLLSEIPHPVWERRSYVDPKRKVKQYTRTDHPVRYYIIDFGLSDKFSLGEPHISPIVLGGDKSAPEYKNAPGNCNPFHLDIYHLGSMIRQDFIQESLSLGFMQPLVDQMTRERPEDRPTIEQAMQEFEQLLGSLSQRQLRSRYVYQDEIVGTFRAIRHVYRTTRWLVTRTPAVPTYIARDADVNIPHSCFSTRQRH</sequence>
<dbReference type="InterPro" id="IPR000719">
    <property type="entry name" value="Prot_kinase_dom"/>
</dbReference>
<dbReference type="Gene3D" id="1.10.510.10">
    <property type="entry name" value="Transferase(Phosphotransferase) domain 1"/>
    <property type="match status" value="1"/>
</dbReference>
<protein>
    <recommendedName>
        <fullName evidence="3">Protein kinase domain-containing protein</fullName>
    </recommendedName>
</protein>
<evidence type="ECO:0000313" key="5">
    <source>
        <dbReference type="Proteomes" id="UP000256964"/>
    </source>
</evidence>
<organism evidence="4 5">
    <name type="scientific">Lentinus brumalis</name>
    <dbReference type="NCBI Taxonomy" id="2498619"/>
    <lineage>
        <taxon>Eukaryota</taxon>
        <taxon>Fungi</taxon>
        <taxon>Dikarya</taxon>
        <taxon>Basidiomycota</taxon>
        <taxon>Agaricomycotina</taxon>
        <taxon>Agaricomycetes</taxon>
        <taxon>Polyporales</taxon>
        <taxon>Polyporaceae</taxon>
        <taxon>Lentinus</taxon>
    </lineage>
</organism>
<dbReference type="PANTHER" id="PTHR24346">
    <property type="entry name" value="MAP/MICROTUBULE AFFINITY-REGULATING KINASE"/>
    <property type="match status" value="1"/>
</dbReference>
<dbReference type="PANTHER" id="PTHR24346:SF30">
    <property type="entry name" value="MATERNAL EMBRYONIC LEUCINE ZIPPER KINASE"/>
    <property type="match status" value="1"/>
</dbReference>
<dbReference type="Pfam" id="PF00069">
    <property type="entry name" value="Pkinase"/>
    <property type="match status" value="1"/>
</dbReference>
<evidence type="ECO:0000256" key="2">
    <source>
        <dbReference type="ARBA" id="ARBA00022840"/>
    </source>
</evidence>
<evidence type="ECO:0000259" key="3">
    <source>
        <dbReference type="PROSITE" id="PS50011"/>
    </source>
</evidence>
<dbReference type="PROSITE" id="PS50011">
    <property type="entry name" value="PROTEIN_KINASE_DOM"/>
    <property type="match status" value="1"/>
</dbReference>
<accession>A0A371DQP8</accession>
<dbReference type="SMART" id="SM00220">
    <property type="entry name" value="S_TKc"/>
    <property type="match status" value="1"/>
</dbReference>
<dbReference type="OrthoDB" id="2732257at2759"/>
<keyword evidence="5" id="KW-1185">Reference proteome</keyword>
<evidence type="ECO:0000256" key="1">
    <source>
        <dbReference type="ARBA" id="ARBA00022741"/>
    </source>
</evidence>
<name>A0A371DQP8_9APHY</name>
<gene>
    <name evidence="4" type="ORF">OH76DRAFT_846395</name>
</gene>
<reference evidence="4 5" key="1">
    <citation type="journal article" date="2018" name="Biotechnol. Biofuels">
        <title>Integrative visual omics of the white-rot fungus Polyporus brumalis exposes the biotechnological potential of its oxidative enzymes for delignifying raw plant biomass.</title>
        <authorList>
            <person name="Miyauchi S."/>
            <person name="Rancon A."/>
            <person name="Drula E."/>
            <person name="Hage H."/>
            <person name="Chaduli D."/>
            <person name="Favel A."/>
            <person name="Grisel S."/>
            <person name="Henrissat B."/>
            <person name="Herpoel-Gimbert I."/>
            <person name="Ruiz-Duenas F.J."/>
            <person name="Chevret D."/>
            <person name="Hainaut M."/>
            <person name="Lin J."/>
            <person name="Wang M."/>
            <person name="Pangilinan J."/>
            <person name="Lipzen A."/>
            <person name="Lesage-Meessen L."/>
            <person name="Navarro D."/>
            <person name="Riley R."/>
            <person name="Grigoriev I.V."/>
            <person name="Zhou S."/>
            <person name="Raouche S."/>
            <person name="Rosso M.N."/>
        </authorList>
    </citation>
    <scope>NUCLEOTIDE SEQUENCE [LARGE SCALE GENOMIC DNA]</scope>
    <source>
        <strain evidence="4 5">BRFM 1820</strain>
    </source>
</reference>
<keyword evidence="2" id="KW-0067">ATP-binding</keyword>
<evidence type="ECO:0000313" key="4">
    <source>
        <dbReference type="EMBL" id="RDX54877.1"/>
    </source>
</evidence>
<proteinExistence type="predicted"/>